<keyword evidence="6" id="KW-0804">Transcription</keyword>
<keyword evidence="5" id="KW-0238">DNA-binding</keyword>
<dbReference type="OrthoDB" id="594893at2"/>
<name>A0A6G1VMD8_9BACT</name>
<keyword evidence="4" id="KW-0805">Transcription regulation</keyword>
<evidence type="ECO:0000313" key="9">
    <source>
        <dbReference type="Proteomes" id="UP000477980"/>
    </source>
</evidence>
<dbReference type="InterPro" id="IPR002481">
    <property type="entry name" value="FUR"/>
</dbReference>
<evidence type="ECO:0000256" key="3">
    <source>
        <dbReference type="ARBA" id="ARBA00022833"/>
    </source>
</evidence>
<evidence type="ECO:0000256" key="4">
    <source>
        <dbReference type="ARBA" id="ARBA00023015"/>
    </source>
</evidence>
<dbReference type="PANTHER" id="PTHR33202">
    <property type="entry name" value="ZINC UPTAKE REGULATION PROTEIN"/>
    <property type="match status" value="1"/>
</dbReference>
<proteinExistence type="inferred from homology"/>
<dbReference type="InterPro" id="IPR043135">
    <property type="entry name" value="Fur_C"/>
</dbReference>
<protein>
    <submittedName>
        <fullName evidence="8">Transcriptional repressor</fullName>
    </submittedName>
</protein>
<dbReference type="GO" id="GO:0000976">
    <property type="term" value="F:transcription cis-regulatory region binding"/>
    <property type="evidence" value="ECO:0007669"/>
    <property type="project" value="TreeGrafter"/>
</dbReference>
<gene>
    <name evidence="8" type="ORF">F7D25_09915</name>
</gene>
<dbReference type="GO" id="GO:1900376">
    <property type="term" value="P:regulation of secondary metabolite biosynthetic process"/>
    <property type="evidence" value="ECO:0007669"/>
    <property type="project" value="TreeGrafter"/>
</dbReference>
<dbReference type="SUPFAM" id="SSF46785">
    <property type="entry name" value="Winged helix' DNA-binding domain"/>
    <property type="match status" value="1"/>
</dbReference>
<organism evidence="8 9">
    <name type="scientific">Segatella copri</name>
    <dbReference type="NCBI Taxonomy" id="165179"/>
    <lineage>
        <taxon>Bacteria</taxon>
        <taxon>Pseudomonadati</taxon>
        <taxon>Bacteroidota</taxon>
        <taxon>Bacteroidia</taxon>
        <taxon>Bacteroidales</taxon>
        <taxon>Prevotellaceae</taxon>
        <taxon>Segatella</taxon>
    </lineage>
</organism>
<comment type="caution">
    <text evidence="8">The sequence shown here is derived from an EMBL/GenBank/DDBJ whole genome shotgun (WGS) entry which is preliminary data.</text>
</comment>
<keyword evidence="3 7" id="KW-0862">Zinc</keyword>
<comment type="similarity">
    <text evidence="1">Belongs to the Fur family.</text>
</comment>
<feature type="binding site" evidence="7">
    <location>
        <position position="93"/>
    </location>
    <ligand>
        <name>Zn(2+)</name>
        <dbReference type="ChEBI" id="CHEBI:29105"/>
    </ligand>
</feature>
<sequence length="144" mass="16599">MKKTEAYNRLVEKGIRPSVQRLAILDYLIKHPTHPNIEDVYKALENKVPTLSRTTVYNTLRMLSEVNAAQMITIDEHRVCYDGNIEPHVHFYCKNCGKIIDLFDEPAPRVTETKVIDGNIVQEEQLYYKGICSACAQKMEKKTN</sequence>
<evidence type="ECO:0000256" key="2">
    <source>
        <dbReference type="ARBA" id="ARBA00022491"/>
    </source>
</evidence>
<dbReference type="InterPro" id="IPR036388">
    <property type="entry name" value="WH-like_DNA-bd_sf"/>
</dbReference>
<dbReference type="PANTHER" id="PTHR33202:SF8">
    <property type="entry name" value="PEROXIDE-RESPONSIVE REPRESSOR PERR"/>
    <property type="match status" value="1"/>
</dbReference>
<dbReference type="GO" id="GO:0003700">
    <property type="term" value="F:DNA-binding transcription factor activity"/>
    <property type="evidence" value="ECO:0007669"/>
    <property type="project" value="InterPro"/>
</dbReference>
<feature type="binding site" evidence="7">
    <location>
        <position position="135"/>
    </location>
    <ligand>
        <name>Zn(2+)</name>
        <dbReference type="ChEBI" id="CHEBI:29105"/>
    </ligand>
</feature>
<reference evidence="8 9" key="1">
    <citation type="submission" date="2019-09" db="EMBL/GenBank/DDBJ databases">
        <title>Distinct polysaccharide growth profiles of human intestinal Prevotella copri isolates.</title>
        <authorList>
            <person name="Fehlner-Peach H."/>
            <person name="Magnabosco C."/>
            <person name="Raghavan V."/>
            <person name="Scher J.U."/>
            <person name="Tett A."/>
            <person name="Cox L.M."/>
            <person name="Gottsegen C."/>
            <person name="Watters A."/>
            <person name="Wiltshire- Gordon J.D."/>
            <person name="Segata N."/>
            <person name="Bonneau R."/>
            <person name="Littman D.R."/>
        </authorList>
    </citation>
    <scope>NUCLEOTIDE SEQUENCE [LARGE SCALE GENOMIC DNA]</scope>
    <source>
        <strain evidence="9">iAA917</strain>
    </source>
</reference>
<evidence type="ECO:0000256" key="6">
    <source>
        <dbReference type="ARBA" id="ARBA00023163"/>
    </source>
</evidence>
<feature type="binding site" evidence="7">
    <location>
        <position position="96"/>
    </location>
    <ligand>
        <name>Zn(2+)</name>
        <dbReference type="ChEBI" id="CHEBI:29105"/>
    </ligand>
</feature>
<dbReference type="GO" id="GO:0008270">
    <property type="term" value="F:zinc ion binding"/>
    <property type="evidence" value="ECO:0007669"/>
    <property type="project" value="TreeGrafter"/>
</dbReference>
<evidence type="ECO:0000256" key="1">
    <source>
        <dbReference type="ARBA" id="ARBA00007957"/>
    </source>
</evidence>
<evidence type="ECO:0000313" key="8">
    <source>
        <dbReference type="EMBL" id="MQP14715.1"/>
    </source>
</evidence>
<dbReference type="RefSeq" id="WP_153089673.1">
    <property type="nucleotide sequence ID" value="NZ_VZAH01000094.1"/>
</dbReference>
<feature type="binding site" evidence="7">
    <location>
        <position position="132"/>
    </location>
    <ligand>
        <name>Zn(2+)</name>
        <dbReference type="ChEBI" id="CHEBI:29105"/>
    </ligand>
</feature>
<dbReference type="InterPro" id="IPR036390">
    <property type="entry name" value="WH_DNA-bd_sf"/>
</dbReference>
<keyword evidence="2" id="KW-0678">Repressor</keyword>
<dbReference type="CDD" id="cd07153">
    <property type="entry name" value="Fur_like"/>
    <property type="match status" value="1"/>
</dbReference>
<dbReference type="Gene3D" id="3.30.1490.190">
    <property type="match status" value="1"/>
</dbReference>
<dbReference type="EMBL" id="VZAH01000094">
    <property type="protein sequence ID" value="MQP14715.1"/>
    <property type="molecule type" value="Genomic_DNA"/>
</dbReference>
<dbReference type="Pfam" id="PF01475">
    <property type="entry name" value="FUR"/>
    <property type="match status" value="1"/>
</dbReference>
<dbReference type="Proteomes" id="UP000477980">
    <property type="component" value="Unassembled WGS sequence"/>
</dbReference>
<comment type="cofactor">
    <cofactor evidence="7">
        <name>Zn(2+)</name>
        <dbReference type="ChEBI" id="CHEBI:29105"/>
    </cofactor>
    <text evidence="7">Binds 1 zinc ion per subunit.</text>
</comment>
<dbReference type="GO" id="GO:0045892">
    <property type="term" value="P:negative regulation of DNA-templated transcription"/>
    <property type="evidence" value="ECO:0007669"/>
    <property type="project" value="TreeGrafter"/>
</dbReference>
<evidence type="ECO:0000256" key="5">
    <source>
        <dbReference type="ARBA" id="ARBA00023125"/>
    </source>
</evidence>
<dbReference type="Gene3D" id="1.10.10.10">
    <property type="entry name" value="Winged helix-like DNA-binding domain superfamily/Winged helix DNA-binding domain"/>
    <property type="match status" value="1"/>
</dbReference>
<accession>A0A6G1VMD8</accession>
<dbReference type="AlphaFoldDB" id="A0A6G1VMD8"/>
<evidence type="ECO:0000256" key="7">
    <source>
        <dbReference type="PIRSR" id="PIRSR602481-1"/>
    </source>
</evidence>
<keyword evidence="7" id="KW-0479">Metal-binding</keyword>